<evidence type="ECO:0000313" key="1">
    <source>
        <dbReference type="EMBL" id="KKN41797.1"/>
    </source>
</evidence>
<reference evidence="1" key="1">
    <citation type="journal article" date="2015" name="Nature">
        <title>Complex archaea that bridge the gap between prokaryotes and eukaryotes.</title>
        <authorList>
            <person name="Spang A."/>
            <person name="Saw J.H."/>
            <person name="Jorgensen S.L."/>
            <person name="Zaremba-Niedzwiedzka K."/>
            <person name="Martijn J."/>
            <person name="Lind A.E."/>
            <person name="van Eijk R."/>
            <person name="Schleper C."/>
            <person name="Guy L."/>
            <person name="Ettema T.J."/>
        </authorList>
    </citation>
    <scope>NUCLEOTIDE SEQUENCE</scope>
</reference>
<gene>
    <name evidence="1" type="ORF">LCGC14_0719690</name>
</gene>
<dbReference type="AlphaFoldDB" id="A0A0F9QXW5"/>
<organism evidence="1">
    <name type="scientific">marine sediment metagenome</name>
    <dbReference type="NCBI Taxonomy" id="412755"/>
    <lineage>
        <taxon>unclassified sequences</taxon>
        <taxon>metagenomes</taxon>
        <taxon>ecological metagenomes</taxon>
    </lineage>
</organism>
<comment type="caution">
    <text evidence="1">The sequence shown here is derived from an EMBL/GenBank/DDBJ whole genome shotgun (WGS) entry which is preliminary data.</text>
</comment>
<dbReference type="EMBL" id="LAZR01001624">
    <property type="protein sequence ID" value="KKN41797.1"/>
    <property type="molecule type" value="Genomic_DNA"/>
</dbReference>
<proteinExistence type="predicted"/>
<protein>
    <submittedName>
        <fullName evidence="1">Uncharacterized protein</fullName>
    </submittedName>
</protein>
<accession>A0A0F9QXW5</accession>
<name>A0A0F9QXW5_9ZZZZ</name>
<sequence>MFPKKHYKLLHRTPNFELNKDDFVASSLLPDFEFQCLKTGEKFFVEAKFREGVLNYEDKIEWCNPSQPKRYQKINRQQKVFVILGLGTKASKPDELILFPMSAGNFCGLYNSFLHKYSFPYLDKPVFSTFLWNLR</sequence>